<dbReference type="InterPro" id="IPR027396">
    <property type="entry name" value="DsrEFH-like"/>
</dbReference>
<dbReference type="EMBL" id="JBHSSK010000024">
    <property type="protein sequence ID" value="MFC6207756.1"/>
    <property type="molecule type" value="Genomic_DNA"/>
</dbReference>
<dbReference type="Proteomes" id="UP001596254">
    <property type="component" value="Unassembled WGS sequence"/>
</dbReference>
<dbReference type="RefSeq" id="WP_125692355.1">
    <property type="nucleotide sequence ID" value="NZ_JBHSSK010000024.1"/>
</dbReference>
<evidence type="ECO:0000313" key="1">
    <source>
        <dbReference type="EMBL" id="MFC6207756.1"/>
    </source>
</evidence>
<name>A0ABW1STE2_9LACO</name>
<protein>
    <submittedName>
        <fullName evidence="1">DsrE family protein</fullName>
    </submittedName>
</protein>
<proteinExistence type="predicted"/>
<dbReference type="SUPFAM" id="SSF75169">
    <property type="entry name" value="DsrEFH-like"/>
    <property type="match status" value="1"/>
</dbReference>
<evidence type="ECO:0000313" key="2">
    <source>
        <dbReference type="Proteomes" id="UP001596254"/>
    </source>
</evidence>
<accession>A0ABW1STE2</accession>
<dbReference type="Gene3D" id="3.40.1260.10">
    <property type="entry name" value="DsrEFH-like"/>
    <property type="match status" value="1"/>
</dbReference>
<keyword evidence="2" id="KW-1185">Reference proteome</keyword>
<organism evidence="1 2">
    <name type="scientific">Levilactobacillus tongjiangensis</name>
    <dbReference type="NCBI Taxonomy" id="2486023"/>
    <lineage>
        <taxon>Bacteria</taxon>
        <taxon>Bacillati</taxon>
        <taxon>Bacillota</taxon>
        <taxon>Bacilli</taxon>
        <taxon>Lactobacillales</taxon>
        <taxon>Lactobacillaceae</taxon>
        <taxon>Levilactobacillus</taxon>
    </lineage>
</organism>
<gene>
    <name evidence="1" type="ORF">ACFP1G_09775</name>
</gene>
<sequence>MQLGVIVKTNDPEQVWNALKFSVTALKKGHVTRLLLMGAAVEITTIGNARYDISDELTAFSAAGGALFICETGPRIHRFNHQVPYPLISMPDSVDLIEWADKVVTF</sequence>
<comment type="caution">
    <text evidence="1">The sequence shown here is derived from an EMBL/GenBank/DDBJ whole genome shotgun (WGS) entry which is preliminary data.</text>
</comment>
<reference evidence="2" key="1">
    <citation type="journal article" date="2019" name="Int. J. Syst. Evol. Microbiol.">
        <title>The Global Catalogue of Microorganisms (GCM) 10K type strain sequencing project: providing services to taxonomists for standard genome sequencing and annotation.</title>
        <authorList>
            <consortium name="The Broad Institute Genomics Platform"/>
            <consortium name="The Broad Institute Genome Sequencing Center for Infectious Disease"/>
            <person name="Wu L."/>
            <person name="Ma J."/>
        </authorList>
    </citation>
    <scope>NUCLEOTIDE SEQUENCE [LARGE SCALE GENOMIC DNA]</scope>
    <source>
        <strain evidence="2">CCM 8905</strain>
    </source>
</reference>